<dbReference type="OrthoDB" id="40902at2759"/>
<keyword evidence="5" id="KW-0808">Transferase</keyword>
<feature type="domain" description="EF-hand" evidence="18">
    <location>
        <begin position="392"/>
        <end position="427"/>
    </location>
</feature>
<evidence type="ECO:0000256" key="3">
    <source>
        <dbReference type="ARBA" id="ARBA00012513"/>
    </source>
</evidence>
<dbReference type="Gene3D" id="1.10.510.10">
    <property type="entry name" value="Transferase(Phosphotransferase) domain 1"/>
    <property type="match status" value="1"/>
</dbReference>
<dbReference type="SUPFAM" id="SSF56112">
    <property type="entry name" value="Protein kinase-like (PK-like)"/>
    <property type="match status" value="1"/>
</dbReference>
<evidence type="ECO:0000256" key="9">
    <source>
        <dbReference type="ARBA" id="ARBA00022777"/>
    </source>
</evidence>
<dbReference type="InterPro" id="IPR017441">
    <property type="entry name" value="Protein_kinase_ATP_BS"/>
</dbReference>
<dbReference type="SUPFAM" id="SSF47473">
    <property type="entry name" value="EF-hand"/>
    <property type="match status" value="1"/>
</dbReference>
<keyword evidence="11 15" id="KW-0067">ATP-binding</keyword>
<dbReference type="GO" id="GO:0005509">
    <property type="term" value="F:calcium ion binding"/>
    <property type="evidence" value="ECO:0007669"/>
    <property type="project" value="InterPro"/>
</dbReference>
<dbReference type="PROSITE" id="PS50222">
    <property type="entry name" value="EF_HAND_2"/>
    <property type="match status" value="4"/>
</dbReference>
<dbReference type="Gene3D" id="3.30.200.20">
    <property type="entry name" value="Phosphorylase Kinase, domain 1"/>
    <property type="match status" value="1"/>
</dbReference>
<comment type="catalytic activity">
    <reaction evidence="14">
        <text>L-seryl-[protein] + ATP = O-phospho-L-seryl-[protein] + ADP + H(+)</text>
        <dbReference type="Rhea" id="RHEA:17989"/>
        <dbReference type="Rhea" id="RHEA-COMP:9863"/>
        <dbReference type="Rhea" id="RHEA-COMP:11604"/>
        <dbReference type="ChEBI" id="CHEBI:15378"/>
        <dbReference type="ChEBI" id="CHEBI:29999"/>
        <dbReference type="ChEBI" id="CHEBI:30616"/>
        <dbReference type="ChEBI" id="CHEBI:83421"/>
        <dbReference type="ChEBI" id="CHEBI:456216"/>
        <dbReference type="EC" id="2.7.11.1"/>
    </reaction>
</comment>
<evidence type="ECO:0000256" key="13">
    <source>
        <dbReference type="ARBA" id="ARBA00047899"/>
    </source>
</evidence>
<evidence type="ECO:0000256" key="5">
    <source>
        <dbReference type="ARBA" id="ARBA00022679"/>
    </source>
</evidence>
<sequence>MENSLLLKRQWFIFSKKGDIADEYELGLEIGSGTFGKVFMAQHKASKIFRAIKLINKDRIKEYETFTTELSILKDLDHPNIVSIIETFETETLCYVVLEYCSGGELFDKLCKIKTFSEQMAAKVMKSLISAVMYCHNHGICHRDLKPENCLYLSPSENSDLKIIDFGLSVAITEEEILHELNGTPYYIAPEILMGNYSKEVDCWSLGVIMYMLLSGTPPFKGKDNNEILMNVYSGSFTFRPKAFKTVSNNGKDLIVRLLTKDPLHRITAQQAFMHPWIQELNPSPSLFLSESVILNISSFIKANPIKQIALSYVASKLSGTHLEPLRGAFIRIDCNGDGVVSREEFANVIRESSTLSSLDIETACKYLDTNRNGTIDYNEFLAGTLMRESLKKEEWLKQAFDYFDSDKCGYITAEDLRRSLSGGSGGVVISKQEIEKLLSIADENNDGKIDFKEFSELVSNSNR</sequence>
<dbReference type="CDD" id="cd00051">
    <property type="entry name" value="EFh"/>
    <property type="match status" value="1"/>
</dbReference>
<dbReference type="SMART" id="SM00054">
    <property type="entry name" value="EFh"/>
    <property type="match status" value="4"/>
</dbReference>
<dbReference type="FunFam" id="1.10.238.10:FF:000001">
    <property type="entry name" value="Calmodulin 1"/>
    <property type="match status" value="1"/>
</dbReference>
<evidence type="ECO:0000256" key="1">
    <source>
        <dbReference type="ARBA" id="ARBA00001946"/>
    </source>
</evidence>
<keyword evidence="8 15" id="KW-0547">Nucleotide-binding</keyword>
<keyword evidence="7" id="KW-0677">Repeat</keyword>
<evidence type="ECO:0000256" key="2">
    <source>
        <dbReference type="ARBA" id="ARBA00011245"/>
    </source>
</evidence>
<dbReference type="InterPro" id="IPR011009">
    <property type="entry name" value="Kinase-like_dom_sf"/>
</dbReference>
<keyword evidence="20" id="KW-1185">Reference proteome</keyword>
<dbReference type="CDD" id="cd05117">
    <property type="entry name" value="STKc_CAMK"/>
    <property type="match status" value="1"/>
</dbReference>
<evidence type="ECO:0000256" key="11">
    <source>
        <dbReference type="ARBA" id="ARBA00022840"/>
    </source>
</evidence>
<dbReference type="InterPro" id="IPR002048">
    <property type="entry name" value="EF_hand_dom"/>
</dbReference>
<evidence type="ECO:0000256" key="6">
    <source>
        <dbReference type="ARBA" id="ARBA00022723"/>
    </source>
</evidence>
<reference evidence="19 20" key="1">
    <citation type="submission" date="2016-11" db="EMBL/GenBank/DDBJ databases">
        <title>The macronuclear genome of Stentor coeruleus: a giant cell with tiny introns.</title>
        <authorList>
            <person name="Slabodnick M."/>
            <person name="Ruby J.G."/>
            <person name="Reiff S.B."/>
            <person name="Swart E.C."/>
            <person name="Gosai S."/>
            <person name="Prabakaran S."/>
            <person name="Witkowska E."/>
            <person name="Larue G.E."/>
            <person name="Fisher S."/>
            <person name="Freeman R.M."/>
            <person name="Gunawardena J."/>
            <person name="Chu W."/>
            <person name="Stover N.A."/>
            <person name="Gregory B.D."/>
            <person name="Nowacki M."/>
            <person name="Derisi J."/>
            <person name="Roy S.W."/>
            <person name="Marshall W.F."/>
            <person name="Sood P."/>
        </authorList>
    </citation>
    <scope>NUCLEOTIDE SEQUENCE [LARGE SCALE GENOMIC DNA]</scope>
    <source>
        <strain evidence="19">WM001</strain>
    </source>
</reference>
<keyword evidence="6" id="KW-0479">Metal-binding</keyword>
<dbReference type="Pfam" id="PF13499">
    <property type="entry name" value="EF-hand_7"/>
    <property type="match status" value="2"/>
</dbReference>
<feature type="domain" description="Protein kinase" evidence="17">
    <location>
        <begin position="24"/>
        <end position="278"/>
    </location>
</feature>
<dbReference type="EC" id="2.7.11.1" evidence="3"/>
<dbReference type="PANTHER" id="PTHR24349">
    <property type="entry name" value="SERINE/THREONINE-PROTEIN KINASE"/>
    <property type="match status" value="1"/>
</dbReference>
<evidence type="ECO:0000313" key="19">
    <source>
        <dbReference type="EMBL" id="OMJ85036.1"/>
    </source>
</evidence>
<dbReference type="PROSITE" id="PS00107">
    <property type="entry name" value="PROTEIN_KINASE_ATP"/>
    <property type="match status" value="1"/>
</dbReference>
<keyword evidence="10" id="KW-0106">Calcium</keyword>
<dbReference type="EMBL" id="MPUH01000250">
    <property type="protein sequence ID" value="OMJ85036.1"/>
    <property type="molecule type" value="Genomic_DNA"/>
</dbReference>
<dbReference type="PROSITE" id="PS00018">
    <property type="entry name" value="EF_HAND_1"/>
    <property type="match status" value="3"/>
</dbReference>
<keyword evidence="9" id="KW-0418">Kinase</keyword>
<evidence type="ECO:0000256" key="16">
    <source>
        <dbReference type="RuleBase" id="RU000304"/>
    </source>
</evidence>
<feature type="domain" description="EF-hand" evidence="18">
    <location>
        <begin position="360"/>
        <end position="391"/>
    </location>
</feature>
<dbReference type="PROSITE" id="PS50011">
    <property type="entry name" value="PROTEIN_KINASE_DOM"/>
    <property type="match status" value="1"/>
</dbReference>
<evidence type="ECO:0000259" key="17">
    <source>
        <dbReference type="PROSITE" id="PS50011"/>
    </source>
</evidence>
<keyword evidence="4 16" id="KW-0723">Serine/threonine-protein kinase</keyword>
<dbReference type="InterPro" id="IPR050205">
    <property type="entry name" value="CDPK_Ser/Thr_kinases"/>
</dbReference>
<dbReference type="InterPro" id="IPR000719">
    <property type="entry name" value="Prot_kinase_dom"/>
</dbReference>
<evidence type="ECO:0000256" key="8">
    <source>
        <dbReference type="ARBA" id="ARBA00022741"/>
    </source>
</evidence>
<comment type="similarity">
    <text evidence="12">Belongs to the protein kinase superfamily. Ser/Thr protein kinase family. CDPK subfamily.</text>
</comment>
<gene>
    <name evidence="19" type="ORF">SteCoe_13758</name>
</gene>
<accession>A0A1R2C7Q5</accession>
<feature type="binding site" evidence="15">
    <location>
        <position position="53"/>
    </location>
    <ligand>
        <name>ATP</name>
        <dbReference type="ChEBI" id="CHEBI:30616"/>
    </ligand>
</feature>
<evidence type="ECO:0000256" key="14">
    <source>
        <dbReference type="ARBA" id="ARBA00048679"/>
    </source>
</evidence>
<feature type="domain" description="EF-hand" evidence="18">
    <location>
        <begin position="430"/>
        <end position="464"/>
    </location>
</feature>
<evidence type="ECO:0000259" key="18">
    <source>
        <dbReference type="PROSITE" id="PS50222"/>
    </source>
</evidence>
<comment type="cofactor">
    <cofactor evidence="1">
        <name>Mg(2+)</name>
        <dbReference type="ChEBI" id="CHEBI:18420"/>
    </cofactor>
</comment>
<proteinExistence type="inferred from homology"/>
<dbReference type="GO" id="GO:0004674">
    <property type="term" value="F:protein serine/threonine kinase activity"/>
    <property type="evidence" value="ECO:0007669"/>
    <property type="project" value="UniProtKB-KW"/>
</dbReference>
<evidence type="ECO:0000256" key="12">
    <source>
        <dbReference type="ARBA" id="ARBA00024334"/>
    </source>
</evidence>
<dbReference type="Pfam" id="PF00069">
    <property type="entry name" value="Pkinase"/>
    <property type="match status" value="1"/>
</dbReference>
<protein>
    <recommendedName>
        <fullName evidence="3">non-specific serine/threonine protein kinase</fullName>
        <ecNumber evidence="3">2.7.11.1</ecNumber>
    </recommendedName>
</protein>
<comment type="catalytic activity">
    <reaction evidence="13">
        <text>L-threonyl-[protein] + ATP = O-phospho-L-threonyl-[protein] + ADP + H(+)</text>
        <dbReference type="Rhea" id="RHEA:46608"/>
        <dbReference type="Rhea" id="RHEA-COMP:11060"/>
        <dbReference type="Rhea" id="RHEA-COMP:11605"/>
        <dbReference type="ChEBI" id="CHEBI:15378"/>
        <dbReference type="ChEBI" id="CHEBI:30013"/>
        <dbReference type="ChEBI" id="CHEBI:30616"/>
        <dbReference type="ChEBI" id="CHEBI:61977"/>
        <dbReference type="ChEBI" id="CHEBI:456216"/>
        <dbReference type="EC" id="2.7.11.1"/>
    </reaction>
</comment>
<dbReference type="Proteomes" id="UP000187209">
    <property type="component" value="Unassembled WGS sequence"/>
</dbReference>
<dbReference type="FunFam" id="3.30.200.20:FF:000315">
    <property type="entry name" value="Calcium-dependent protein kinase 3"/>
    <property type="match status" value="1"/>
</dbReference>
<evidence type="ECO:0000256" key="15">
    <source>
        <dbReference type="PROSITE-ProRule" id="PRU10141"/>
    </source>
</evidence>
<dbReference type="PROSITE" id="PS00108">
    <property type="entry name" value="PROTEIN_KINASE_ST"/>
    <property type="match status" value="1"/>
</dbReference>
<dbReference type="SMART" id="SM00220">
    <property type="entry name" value="S_TKc"/>
    <property type="match status" value="1"/>
</dbReference>
<dbReference type="InterPro" id="IPR018247">
    <property type="entry name" value="EF_Hand_1_Ca_BS"/>
</dbReference>
<name>A0A1R2C7Q5_9CILI</name>
<evidence type="ECO:0000313" key="20">
    <source>
        <dbReference type="Proteomes" id="UP000187209"/>
    </source>
</evidence>
<dbReference type="AlphaFoldDB" id="A0A1R2C7Q5"/>
<organism evidence="19 20">
    <name type="scientific">Stentor coeruleus</name>
    <dbReference type="NCBI Taxonomy" id="5963"/>
    <lineage>
        <taxon>Eukaryota</taxon>
        <taxon>Sar</taxon>
        <taxon>Alveolata</taxon>
        <taxon>Ciliophora</taxon>
        <taxon>Postciliodesmatophora</taxon>
        <taxon>Heterotrichea</taxon>
        <taxon>Heterotrichida</taxon>
        <taxon>Stentoridae</taxon>
        <taxon>Stentor</taxon>
    </lineage>
</organism>
<dbReference type="FunFam" id="1.10.510.10:FF:000571">
    <property type="entry name" value="Maternal embryonic leucine zipper kinase"/>
    <property type="match status" value="1"/>
</dbReference>
<feature type="domain" description="EF-hand" evidence="18">
    <location>
        <begin position="321"/>
        <end position="356"/>
    </location>
</feature>
<evidence type="ECO:0000256" key="4">
    <source>
        <dbReference type="ARBA" id="ARBA00022527"/>
    </source>
</evidence>
<comment type="caution">
    <text evidence="19">The sequence shown here is derived from an EMBL/GenBank/DDBJ whole genome shotgun (WGS) entry which is preliminary data.</text>
</comment>
<evidence type="ECO:0000256" key="10">
    <source>
        <dbReference type="ARBA" id="ARBA00022837"/>
    </source>
</evidence>
<comment type="subunit">
    <text evidence="2">Monomer.</text>
</comment>
<dbReference type="InterPro" id="IPR008271">
    <property type="entry name" value="Ser/Thr_kinase_AS"/>
</dbReference>
<evidence type="ECO:0000256" key="7">
    <source>
        <dbReference type="ARBA" id="ARBA00022737"/>
    </source>
</evidence>
<dbReference type="InterPro" id="IPR011992">
    <property type="entry name" value="EF-hand-dom_pair"/>
</dbReference>
<dbReference type="GO" id="GO:0005524">
    <property type="term" value="F:ATP binding"/>
    <property type="evidence" value="ECO:0007669"/>
    <property type="project" value="UniProtKB-UniRule"/>
</dbReference>
<dbReference type="Gene3D" id="1.10.238.10">
    <property type="entry name" value="EF-hand"/>
    <property type="match status" value="2"/>
</dbReference>